<feature type="domain" description="Isochorismatase-like" evidence="2">
    <location>
        <begin position="5"/>
        <end position="188"/>
    </location>
</feature>
<dbReference type="OrthoDB" id="9807387at2"/>
<reference evidence="3 4" key="1">
    <citation type="journal article" date="2016" name="Appl. Environ. Microbiol.">
        <title>Whole genome relationships among Francisella bacteria of diverse origin define new species and provide specific regions for detection.</title>
        <authorList>
            <person name="Challacombe J.F."/>
            <person name="Petersen J.M."/>
            <person name="Gallegos-Graves V."/>
            <person name="Hodge D."/>
            <person name="Pillai S."/>
            <person name="Kuske C.R."/>
        </authorList>
    </citation>
    <scope>NUCLEOTIDE SEQUENCE [LARGE SCALE GENOMIC DNA]</scope>
    <source>
        <strain evidence="4">TX07-7310</strain>
    </source>
</reference>
<dbReference type="Proteomes" id="UP000184222">
    <property type="component" value="Chromosome"/>
</dbReference>
<proteinExistence type="predicted"/>
<dbReference type="STRING" id="573570.F7310_03940"/>
<evidence type="ECO:0000313" key="3">
    <source>
        <dbReference type="EMBL" id="API86556.1"/>
    </source>
</evidence>
<evidence type="ECO:0000313" key="4">
    <source>
        <dbReference type="Proteomes" id="UP000184222"/>
    </source>
</evidence>
<accession>A0A1L4BRT8</accession>
<keyword evidence="1" id="KW-0378">Hydrolase</keyword>
<dbReference type="KEGG" id="frx:F7310_03940"/>
<dbReference type="AlphaFoldDB" id="A0A1L4BRT8"/>
<name>A0A1L4BRT8_9GAMM</name>
<gene>
    <name evidence="3" type="ORF">F7310_03940</name>
</gene>
<dbReference type="CDD" id="cd00431">
    <property type="entry name" value="cysteine_hydrolases"/>
    <property type="match status" value="1"/>
</dbReference>
<sequence length="193" mass="21604">MKNTIVIAADFINEIVDEKGAFGVHNAERVKSCNTIENANKVIAWARKNDIKVAHVKVGFSKDYHECPKSSPIFGQAPEYKVLQLGTWATDFHKDIDVQEHDIVITKHRISFIYATDCEAILRANKIENVIVFGVSTEQVIELSVRELHDRDYNVTVISDACNASSEEGHQKSLRSISSVAEVVTTDEFLSNN</sequence>
<dbReference type="EMBL" id="CP016796">
    <property type="protein sequence ID" value="API86556.1"/>
    <property type="molecule type" value="Genomic_DNA"/>
</dbReference>
<evidence type="ECO:0000259" key="2">
    <source>
        <dbReference type="Pfam" id="PF00857"/>
    </source>
</evidence>
<keyword evidence="4" id="KW-1185">Reference proteome</keyword>
<dbReference type="Pfam" id="PF00857">
    <property type="entry name" value="Isochorismatase"/>
    <property type="match status" value="1"/>
</dbReference>
<protein>
    <submittedName>
        <fullName evidence="3">Isochorismatase</fullName>
    </submittedName>
</protein>
<organism evidence="3 4">
    <name type="scientific">Francisella uliginis</name>
    <dbReference type="NCBI Taxonomy" id="573570"/>
    <lineage>
        <taxon>Bacteria</taxon>
        <taxon>Pseudomonadati</taxon>
        <taxon>Pseudomonadota</taxon>
        <taxon>Gammaproteobacteria</taxon>
        <taxon>Thiotrichales</taxon>
        <taxon>Francisellaceae</taxon>
        <taxon>Francisella</taxon>
    </lineage>
</organism>
<dbReference type="InterPro" id="IPR036380">
    <property type="entry name" value="Isochorismatase-like_sf"/>
</dbReference>
<dbReference type="InterPro" id="IPR050272">
    <property type="entry name" value="Isochorismatase-like_hydrls"/>
</dbReference>
<dbReference type="PANTHER" id="PTHR43540:SF1">
    <property type="entry name" value="ISOCHORISMATASE HYDROLASE"/>
    <property type="match status" value="1"/>
</dbReference>
<dbReference type="PANTHER" id="PTHR43540">
    <property type="entry name" value="PEROXYUREIDOACRYLATE/UREIDOACRYLATE AMIDOHYDROLASE-RELATED"/>
    <property type="match status" value="1"/>
</dbReference>
<dbReference type="Gene3D" id="3.40.50.850">
    <property type="entry name" value="Isochorismatase-like"/>
    <property type="match status" value="1"/>
</dbReference>
<dbReference type="SUPFAM" id="SSF52499">
    <property type="entry name" value="Isochorismatase-like hydrolases"/>
    <property type="match status" value="1"/>
</dbReference>
<dbReference type="RefSeq" id="WP_072711940.1">
    <property type="nucleotide sequence ID" value="NZ_CP016796.1"/>
</dbReference>
<dbReference type="InterPro" id="IPR000868">
    <property type="entry name" value="Isochorismatase-like_dom"/>
</dbReference>
<dbReference type="GO" id="GO:0016787">
    <property type="term" value="F:hydrolase activity"/>
    <property type="evidence" value="ECO:0007669"/>
    <property type="project" value="UniProtKB-KW"/>
</dbReference>
<evidence type="ECO:0000256" key="1">
    <source>
        <dbReference type="ARBA" id="ARBA00022801"/>
    </source>
</evidence>